<dbReference type="Gene3D" id="3.40.50.720">
    <property type="entry name" value="NAD(P)-binding Rossmann-like Domain"/>
    <property type="match status" value="1"/>
</dbReference>
<evidence type="ECO:0000256" key="6">
    <source>
        <dbReference type="ARBA" id="ARBA00022857"/>
    </source>
</evidence>
<evidence type="ECO:0000313" key="14">
    <source>
        <dbReference type="Proteomes" id="UP000629025"/>
    </source>
</evidence>
<dbReference type="Pfam" id="PF08546">
    <property type="entry name" value="ApbA_C"/>
    <property type="match status" value="1"/>
</dbReference>
<dbReference type="Gene3D" id="1.10.1040.10">
    <property type="entry name" value="N-(1-d-carboxylethyl)-l-norvaline Dehydrogenase, domain 2"/>
    <property type="match status" value="1"/>
</dbReference>
<dbReference type="RefSeq" id="WP_188745657.1">
    <property type="nucleotide sequence ID" value="NZ_BMIJ01000001.1"/>
</dbReference>
<feature type="domain" description="Ketopantoate reductase C-terminal" evidence="12">
    <location>
        <begin position="177"/>
        <end position="298"/>
    </location>
</feature>
<comment type="similarity">
    <text evidence="2 10">Belongs to the ketopantoate reductase family.</text>
</comment>
<dbReference type="SUPFAM" id="SSF51735">
    <property type="entry name" value="NAD(P)-binding Rossmann-fold domains"/>
    <property type="match status" value="1"/>
</dbReference>
<proteinExistence type="inferred from homology"/>
<dbReference type="InterPro" id="IPR008927">
    <property type="entry name" value="6-PGluconate_DH-like_C_sf"/>
</dbReference>
<keyword evidence="7 10" id="KW-0560">Oxidoreductase</keyword>
<evidence type="ECO:0000313" key="13">
    <source>
        <dbReference type="EMBL" id="GGB83416.1"/>
    </source>
</evidence>
<dbReference type="NCBIfam" id="TIGR00745">
    <property type="entry name" value="apbA_panE"/>
    <property type="match status" value="1"/>
</dbReference>
<gene>
    <name evidence="13" type="primary">panE</name>
    <name evidence="13" type="ORF">GCM10011352_06570</name>
</gene>
<dbReference type="InterPro" id="IPR013752">
    <property type="entry name" value="KPA_reductase"/>
</dbReference>
<dbReference type="InterPro" id="IPR013328">
    <property type="entry name" value="6PGD_dom2"/>
</dbReference>
<dbReference type="Proteomes" id="UP000629025">
    <property type="component" value="Unassembled WGS sequence"/>
</dbReference>
<dbReference type="PANTHER" id="PTHR43765">
    <property type="entry name" value="2-DEHYDROPANTOATE 2-REDUCTASE-RELATED"/>
    <property type="match status" value="1"/>
</dbReference>
<evidence type="ECO:0000259" key="12">
    <source>
        <dbReference type="Pfam" id="PF08546"/>
    </source>
</evidence>
<evidence type="ECO:0000256" key="8">
    <source>
        <dbReference type="ARBA" id="ARBA00032024"/>
    </source>
</evidence>
<evidence type="ECO:0000256" key="9">
    <source>
        <dbReference type="ARBA" id="ARBA00048793"/>
    </source>
</evidence>
<evidence type="ECO:0000259" key="11">
    <source>
        <dbReference type="Pfam" id="PF02558"/>
    </source>
</evidence>
<accession>A0ABQ1K3Q3</accession>
<keyword evidence="5 10" id="KW-0566">Pantothenate biosynthesis</keyword>
<keyword evidence="6 10" id="KW-0521">NADP</keyword>
<comment type="pathway">
    <text evidence="1 10">Cofactor biosynthesis; (R)-pantothenate biosynthesis; (R)-pantoate from 3-methyl-2-oxobutanoate: step 2/2.</text>
</comment>
<comment type="catalytic activity">
    <reaction evidence="9 10">
        <text>(R)-pantoate + NADP(+) = 2-dehydropantoate + NADPH + H(+)</text>
        <dbReference type="Rhea" id="RHEA:16233"/>
        <dbReference type="ChEBI" id="CHEBI:11561"/>
        <dbReference type="ChEBI" id="CHEBI:15378"/>
        <dbReference type="ChEBI" id="CHEBI:15980"/>
        <dbReference type="ChEBI" id="CHEBI:57783"/>
        <dbReference type="ChEBI" id="CHEBI:58349"/>
        <dbReference type="EC" id="1.1.1.169"/>
    </reaction>
</comment>
<dbReference type="EC" id="1.1.1.169" evidence="3 10"/>
<evidence type="ECO:0000256" key="2">
    <source>
        <dbReference type="ARBA" id="ARBA00007870"/>
    </source>
</evidence>
<evidence type="ECO:0000256" key="10">
    <source>
        <dbReference type="RuleBase" id="RU362068"/>
    </source>
</evidence>
<evidence type="ECO:0000256" key="3">
    <source>
        <dbReference type="ARBA" id="ARBA00013014"/>
    </source>
</evidence>
<dbReference type="SUPFAM" id="SSF48179">
    <property type="entry name" value="6-phosphogluconate dehydrogenase C-terminal domain-like"/>
    <property type="match status" value="1"/>
</dbReference>
<protein>
    <recommendedName>
        <fullName evidence="4 10">2-dehydropantoate 2-reductase</fullName>
        <ecNumber evidence="3 10">1.1.1.169</ecNumber>
    </recommendedName>
    <alternativeName>
        <fullName evidence="8 10">Ketopantoate reductase</fullName>
    </alternativeName>
</protein>
<name>A0ABQ1K3Q3_9GAMM</name>
<dbReference type="Pfam" id="PF02558">
    <property type="entry name" value="ApbA"/>
    <property type="match status" value="1"/>
</dbReference>
<dbReference type="InterPro" id="IPR050838">
    <property type="entry name" value="Ketopantoate_reductase"/>
</dbReference>
<dbReference type="InterPro" id="IPR013332">
    <property type="entry name" value="KPR_N"/>
</dbReference>
<reference evidence="14" key="1">
    <citation type="journal article" date="2019" name="Int. J. Syst. Evol. Microbiol.">
        <title>The Global Catalogue of Microorganisms (GCM) 10K type strain sequencing project: providing services to taxonomists for standard genome sequencing and annotation.</title>
        <authorList>
            <consortium name="The Broad Institute Genomics Platform"/>
            <consortium name="The Broad Institute Genome Sequencing Center for Infectious Disease"/>
            <person name="Wu L."/>
            <person name="Ma J."/>
        </authorList>
    </citation>
    <scope>NUCLEOTIDE SEQUENCE [LARGE SCALE GENOMIC DNA]</scope>
    <source>
        <strain evidence="14">CGMCC 1.15341</strain>
    </source>
</reference>
<keyword evidence="14" id="KW-1185">Reference proteome</keyword>
<evidence type="ECO:0000256" key="4">
    <source>
        <dbReference type="ARBA" id="ARBA00019465"/>
    </source>
</evidence>
<evidence type="ECO:0000256" key="7">
    <source>
        <dbReference type="ARBA" id="ARBA00023002"/>
    </source>
</evidence>
<organism evidence="13 14">
    <name type="scientific">Marinobacterium zhoushanense</name>
    <dbReference type="NCBI Taxonomy" id="1679163"/>
    <lineage>
        <taxon>Bacteria</taxon>
        <taxon>Pseudomonadati</taxon>
        <taxon>Pseudomonadota</taxon>
        <taxon>Gammaproteobacteria</taxon>
        <taxon>Oceanospirillales</taxon>
        <taxon>Oceanospirillaceae</taxon>
        <taxon>Marinobacterium</taxon>
    </lineage>
</organism>
<comment type="caution">
    <text evidence="13">The sequence shown here is derived from an EMBL/GenBank/DDBJ whole genome shotgun (WGS) entry which is preliminary data.</text>
</comment>
<dbReference type="EMBL" id="BMIJ01000001">
    <property type="protein sequence ID" value="GGB83416.1"/>
    <property type="molecule type" value="Genomic_DNA"/>
</dbReference>
<feature type="domain" description="Ketopantoate reductase N-terminal" evidence="11">
    <location>
        <begin position="3"/>
        <end position="152"/>
    </location>
</feature>
<dbReference type="InterPro" id="IPR036291">
    <property type="entry name" value="NAD(P)-bd_dom_sf"/>
</dbReference>
<evidence type="ECO:0000256" key="5">
    <source>
        <dbReference type="ARBA" id="ARBA00022655"/>
    </source>
</evidence>
<dbReference type="PANTHER" id="PTHR43765:SF2">
    <property type="entry name" value="2-DEHYDROPANTOATE 2-REDUCTASE"/>
    <property type="match status" value="1"/>
</dbReference>
<comment type="function">
    <text evidence="10">Catalyzes the NADPH-dependent reduction of ketopantoate into pantoic acid.</text>
</comment>
<dbReference type="InterPro" id="IPR003710">
    <property type="entry name" value="ApbA"/>
</dbReference>
<sequence length="309" mass="33684">MRWHILGAGAIGCLYAERLTRAGIAVTLLLRDDVQLDRLKQLGGQLRIQRHNAWHTAQVDAEMIAASGTIQHLLVTTKAYDSLDAIHAISPRLTPDAQILLLQNGYGHQQKSAAALSPRPVWAGITTSGARRAAPFEVIQSGEGQTLIGRLNPPAAASASYPAGWERLDHPVQISTDITRALWQKLAINAAINPLTALHGCRNGELLKADYREELTALCSEIERVATACSQPLFDTPLLEQVQRVANTTAQNRSSMLEDLRAGRRTEIEQITGFLCSAAREVGVDTPLNTRLLNAVRFEQSLNTREGPA</sequence>
<evidence type="ECO:0000256" key="1">
    <source>
        <dbReference type="ARBA" id="ARBA00004994"/>
    </source>
</evidence>